<accession>A0A0D6PHV2</accession>
<dbReference type="Proteomes" id="UP000032668">
    <property type="component" value="Unassembled WGS sequence"/>
</dbReference>
<keyword evidence="3" id="KW-1185">Reference proteome</keyword>
<name>A0A0D6PHV2_9PROT</name>
<comment type="caution">
    <text evidence="2">The sequence shown here is derived from an EMBL/GenBank/DDBJ whole genome shotgun (WGS) entry which is preliminary data.</text>
</comment>
<feature type="transmembrane region" description="Helical" evidence="1">
    <location>
        <begin position="45"/>
        <end position="61"/>
    </location>
</feature>
<evidence type="ECO:0000313" key="3">
    <source>
        <dbReference type="Proteomes" id="UP000032668"/>
    </source>
</evidence>
<keyword evidence="1" id="KW-1133">Transmembrane helix</keyword>
<evidence type="ECO:0000313" key="2">
    <source>
        <dbReference type="EMBL" id="GAN80961.1"/>
    </source>
</evidence>
<keyword evidence="1" id="KW-0812">Transmembrane</keyword>
<organism evidence="2 3">
    <name type="scientific">Acidocella aminolytica 101 = DSM 11237</name>
    <dbReference type="NCBI Taxonomy" id="1120923"/>
    <lineage>
        <taxon>Bacteria</taxon>
        <taxon>Pseudomonadati</taxon>
        <taxon>Pseudomonadota</taxon>
        <taxon>Alphaproteobacteria</taxon>
        <taxon>Acetobacterales</taxon>
        <taxon>Acidocellaceae</taxon>
        <taxon>Acidocella</taxon>
    </lineage>
</organism>
<proteinExistence type="predicted"/>
<gene>
    <name evidence="2" type="ORF">Aam_066_025</name>
</gene>
<keyword evidence="1" id="KW-0472">Membrane</keyword>
<dbReference type="AlphaFoldDB" id="A0A0D6PHV2"/>
<dbReference type="EMBL" id="BANC01000064">
    <property type="protein sequence ID" value="GAN80961.1"/>
    <property type="molecule type" value="Genomic_DNA"/>
</dbReference>
<sequence length="63" mass="7110">MCLHYPLQGWPLIRRQRWDTILMLLIRLSMLSTPGMDIYTPTYQLFTGGAGMVGIILGTGVKI</sequence>
<protein>
    <submittedName>
        <fullName evidence="2">Uncharacterized protein</fullName>
    </submittedName>
</protein>
<evidence type="ECO:0000256" key="1">
    <source>
        <dbReference type="SAM" id="Phobius"/>
    </source>
</evidence>
<reference evidence="2 3" key="1">
    <citation type="submission" date="2012-11" db="EMBL/GenBank/DDBJ databases">
        <title>Whole genome sequence of Acidocella aminolytica 101 = DSM 11237.</title>
        <authorList>
            <person name="Azuma Y."/>
            <person name="Higashiura N."/>
            <person name="Hirakawa H."/>
            <person name="Matsushita K."/>
        </authorList>
    </citation>
    <scope>NUCLEOTIDE SEQUENCE [LARGE SCALE GENOMIC DNA]</scope>
    <source>
        <strain evidence="3">101 / DSM 11237</strain>
    </source>
</reference>